<organism evidence="1 2">
    <name type="scientific">Corchorus capsularis</name>
    <name type="common">Jute</name>
    <dbReference type="NCBI Taxonomy" id="210143"/>
    <lineage>
        <taxon>Eukaryota</taxon>
        <taxon>Viridiplantae</taxon>
        <taxon>Streptophyta</taxon>
        <taxon>Embryophyta</taxon>
        <taxon>Tracheophyta</taxon>
        <taxon>Spermatophyta</taxon>
        <taxon>Magnoliopsida</taxon>
        <taxon>eudicotyledons</taxon>
        <taxon>Gunneridae</taxon>
        <taxon>Pentapetalae</taxon>
        <taxon>rosids</taxon>
        <taxon>malvids</taxon>
        <taxon>Malvales</taxon>
        <taxon>Malvaceae</taxon>
        <taxon>Grewioideae</taxon>
        <taxon>Apeibeae</taxon>
        <taxon>Corchorus</taxon>
    </lineage>
</organism>
<dbReference type="EMBL" id="AWWV01007811">
    <property type="protein sequence ID" value="OMO94583.1"/>
    <property type="molecule type" value="Genomic_DNA"/>
</dbReference>
<sequence length="125" mass="14045">MAALLLSTSIALASIKFPMVTGFFPHALVEFVAQVRIIVPLFLVNNVSRAFFGDVISFDTTYLTKSYNMPFASFVGDEEAHYVVMAKKKTPTYFTGALHFLQMLYLDRVVAEERHVPRVPPRVNG</sequence>
<evidence type="ECO:0000313" key="1">
    <source>
        <dbReference type="EMBL" id="OMO94583.1"/>
    </source>
</evidence>
<accession>A0A1R3JIE8</accession>
<comment type="caution">
    <text evidence="1">The sequence shown here is derived from an EMBL/GenBank/DDBJ whole genome shotgun (WGS) entry which is preliminary data.</text>
</comment>
<dbReference type="Gramene" id="OMO94583">
    <property type="protein sequence ID" value="OMO94583"/>
    <property type="gene ID" value="CCACVL1_05913"/>
</dbReference>
<name>A0A1R3JIE8_COCAP</name>
<keyword evidence="2" id="KW-1185">Reference proteome</keyword>
<dbReference type="OrthoDB" id="747268at2759"/>
<dbReference type="AlphaFoldDB" id="A0A1R3JIE8"/>
<proteinExistence type="predicted"/>
<gene>
    <name evidence="1" type="ORF">CCACVL1_05913</name>
</gene>
<dbReference type="Proteomes" id="UP000188268">
    <property type="component" value="Unassembled WGS sequence"/>
</dbReference>
<reference evidence="1 2" key="1">
    <citation type="submission" date="2013-09" db="EMBL/GenBank/DDBJ databases">
        <title>Corchorus capsularis genome sequencing.</title>
        <authorList>
            <person name="Alam M."/>
            <person name="Haque M.S."/>
            <person name="Islam M.S."/>
            <person name="Emdad E.M."/>
            <person name="Islam M.M."/>
            <person name="Ahmed B."/>
            <person name="Halim A."/>
            <person name="Hossen Q.M.M."/>
            <person name="Hossain M.Z."/>
            <person name="Ahmed R."/>
            <person name="Khan M.M."/>
            <person name="Islam R."/>
            <person name="Rashid M.M."/>
            <person name="Khan S.A."/>
            <person name="Rahman M.S."/>
            <person name="Alam M."/>
        </authorList>
    </citation>
    <scope>NUCLEOTIDE SEQUENCE [LARGE SCALE GENOMIC DNA]</scope>
    <source>
        <strain evidence="2">cv. CVL-1</strain>
        <tissue evidence="1">Whole seedling</tissue>
    </source>
</reference>
<protein>
    <submittedName>
        <fullName evidence="1">Protein FAR1-RELATED SEQUENCE 5-like protein</fullName>
    </submittedName>
</protein>
<evidence type="ECO:0000313" key="2">
    <source>
        <dbReference type="Proteomes" id="UP000188268"/>
    </source>
</evidence>